<sequence>MFSMWKVREIADKVTNVVMNYTEIEAKVREATNDDAWGPTGALMQEIAQATFTYEHFPEVICMLWKRMLQDNKTNWRRTYKSLLLLNYLIRNGSERVVSSSREHIYDLRSLENYTFLDEYGKDQGINIRHKVRELIDFIQDDDRLREERKKAKKNKDKYVGLSSDAGIGGRFGRDRWDDIGRNDWDSEKHSGGFQDSSYNSDEGEKCESDGEGNEPARSSNMYKTSCDSFPVETNKQKIDVKNNINSNINSPSKLVKTVKKIDLGAAANYVGESSGNSNKSNVDLFNLNDDDFNPRAADGQEFGNFESAFPAKSSSASNTVTAEGSSAAPKSDEFADFAFAFTDKNQVVTKPNNNQNSLANFDMSGSTSLNPANFIQNALSNTAGKNSNSDLLMGLQPTFNNPSQQSQQSNTMRSLLDGAESSEQTVLYPNAGDVGLTIAEEERHDELGGGDFRMEVDHACISMSGLFDKTQVMDAKILTEHLDYFIRLLPGNLTPQKLANVDVESEISKYFMENHYETILQLIVENLKIVSKQVMNELITKLFAVDGGNEMTLNYGITTLTEGIKCIDFPSESMDLLLDITKSVLTSDLISSAIVQACMKEDEELLEEFKDVLQGILTLPDIVSNRTKGKSSRFFTEMFPNVIFYHIGNCVKILESIGQSDTNQSLNLKALSFFLSKVSVRFARLEGLDTLIKAMELWVSANPQLQSLSVSLISGVNKSAAELIAFTVLHICQSPKSVHRLWGDLVLSRPEFKYILTTKFTTLNYFDEVKYPKFTMNLIGYLYLTSTRLLFDLMMRLLNIWCDSIAITHTPGAQHYYLTKIIVLSGFLLENSIETQEKDEIRRALFDGVPVHLKSTDEYIRALGMITAELLVPRFMNVKAEVDLTFDYEIFSEQTKKAVNALRNIKVDLETTLSGDGDAILLGLMSTADSGDKAMIANSEGQNRRSGTNGRTTHETLVVNASPEEEEQDSDDDDYSGNKMDSDDDDLVPYDTSNDVKTFKVATPKYLRDLIDAIADRQDVEKFCASFECAQALIDCQLSDDDPEVGIDLLRLFISLDESYGIEDFLTKKFNCCLTVLCTHPIQGAGYLCDEFNAHLNKYSVSDRLFMLDLISTAARRLSELPKDVEEEVKIKKNPKEKDWEKIVKERIMINTRRFISKRKKTVSYKNNFHEVAGYFFFPLVKEFGICRLTFTKSEKVDTIKDEVLILTKFLNTISVVTYCSRNAPICLKIVKEVVELVWTIRYHPENKVRLAAMSCVGSVFLATPRVNLEVDLLDRIVDYRDWLLQSMEKDPDESCRTFATQLCLLIKDFEFT</sequence>
<feature type="compositionally biased region" description="Polar residues" evidence="2">
    <location>
        <begin position="940"/>
        <end position="952"/>
    </location>
</feature>
<dbReference type="InterPro" id="IPR038528">
    <property type="entry name" value="TEL2_C_sf"/>
</dbReference>
<dbReference type="Pfam" id="PF10193">
    <property type="entry name" value="Telomere_reg-2"/>
    <property type="match status" value="1"/>
</dbReference>
<dbReference type="SMART" id="SM00273">
    <property type="entry name" value="ENTH"/>
    <property type="match status" value="1"/>
</dbReference>
<comment type="caution">
    <text evidence="4">The sequence shown here is derived from an EMBL/GenBank/DDBJ whole genome shotgun (WGS) entry which is preliminary data.</text>
</comment>
<dbReference type="Pfam" id="PF01417">
    <property type="entry name" value="ENTH"/>
    <property type="match status" value="1"/>
</dbReference>
<evidence type="ECO:0000313" key="4">
    <source>
        <dbReference type="EMBL" id="KAK6618788.1"/>
    </source>
</evidence>
<evidence type="ECO:0000256" key="2">
    <source>
        <dbReference type="SAM" id="MobiDB-lite"/>
    </source>
</evidence>
<reference evidence="4 5" key="1">
    <citation type="submission" date="2023-10" db="EMBL/GenBank/DDBJ databases">
        <title>Genomes of two closely related lineages of the louse Polyplax serrata with different host specificities.</title>
        <authorList>
            <person name="Martinu J."/>
            <person name="Tarabai H."/>
            <person name="Stefka J."/>
            <person name="Hypsa V."/>
        </authorList>
    </citation>
    <scope>NUCLEOTIDE SEQUENCE [LARGE SCALE GENOMIC DNA]</scope>
    <source>
        <strain evidence="4">HR10_N</strain>
    </source>
</reference>
<gene>
    <name evidence="4" type="ORF">RUM43_013179</name>
</gene>
<dbReference type="PANTHER" id="PTHR15830">
    <property type="entry name" value="TELOMERE LENGTH REGULATION PROTEIN TEL2 FAMILY MEMBER"/>
    <property type="match status" value="1"/>
</dbReference>
<dbReference type="EMBL" id="JAWJWE010000041">
    <property type="protein sequence ID" value="KAK6618788.1"/>
    <property type="molecule type" value="Genomic_DNA"/>
</dbReference>
<dbReference type="GO" id="GO:0051083">
    <property type="term" value="P:'de novo' cotranslational protein folding"/>
    <property type="evidence" value="ECO:0007669"/>
    <property type="project" value="TreeGrafter"/>
</dbReference>
<comment type="similarity">
    <text evidence="1">Belongs to the TEL2 family.</text>
</comment>
<feature type="region of interest" description="Disordered" evidence="2">
    <location>
        <begin position="183"/>
        <end position="228"/>
    </location>
</feature>
<dbReference type="InterPro" id="IPR019337">
    <property type="entry name" value="Telomere_length_regulation_dom"/>
</dbReference>
<dbReference type="FunFam" id="1.25.40.90:FF:000006">
    <property type="entry name" value="Clathrin interactor 1"/>
    <property type="match status" value="1"/>
</dbReference>
<accession>A0AAN8NWM9</accession>
<dbReference type="Gene3D" id="1.25.40.720">
    <property type="entry name" value="Telomere length regulation protein 2, C-terminal domain"/>
    <property type="match status" value="2"/>
</dbReference>
<dbReference type="GO" id="GO:0042162">
    <property type="term" value="F:telomeric DNA binding"/>
    <property type="evidence" value="ECO:0007669"/>
    <property type="project" value="TreeGrafter"/>
</dbReference>
<dbReference type="InterPro" id="IPR051970">
    <property type="entry name" value="TEL2_Regulation"/>
</dbReference>
<organism evidence="4 5">
    <name type="scientific">Polyplax serrata</name>
    <name type="common">Common mouse louse</name>
    <dbReference type="NCBI Taxonomy" id="468196"/>
    <lineage>
        <taxon>Eukaryota</taxon>
        <taxon>Metazoa</taxon>
        <taxon>Ecdysozoa</taxon>
        <taxon>Arthropoda</taxon>
        <taxon>Hexapoda</taxon>
        <taxon>Insecta</taxon>
        <taxon>Pterygota</taxon>
        <taxon>Neoptera</taxon>
        <taxon>Paraneoptera</taxon>
        <taxon>Psocodea</taxon>
        <taxon>Troctomorpha</taxon>
        <taxon>Phthiraptera</taxon>
        <taxon>Anoplura</taxon>
        <taxon>Polyplacidae</taxon>
        <taxon>Polyplax</taxon>
    </lineage>
</organism>
<dbReference type="GO" id="GO:0005829">
    <property type="term" value="C:cytosol"/>
    <property type="evidence" value="ECO:0007669"/>
    <property type="project" value="TreeGrafter"/>
</dbReference>
<feature type="domain" description="ENTH" evidence="3">
    <location>
        <begin position="16"/>
        <end position="149"/>
    </location>
</feature>
<dbReference type="PROSITE" id="PS50942">
    <property type="entry name" value="ENTH"/>
    <property type="match status" value="1"/>
</dbReference>
<dbReference type="PANTHER" id="PTHR15830:SF10">
    <property type="entry name" value="TELOMERE LENGTH REGULATION PROTEIN TEL2 HOMOLOG"/>
    <property type="match status" value="1"/>
</dbReference>
<dbReference type="InterPro" id="IPR008942">
    <property type="entry name" value="ENTH_VHS"/>
</dbReference>
<dbReference type="Gene3D" id="1.25.40.90">
    <property type="match status" value="1"/>
</dbReference>
<dbReference type="Proteomes" id="UP001372834">
    <property type="component" value="Unassembled WGS sequence"/>
</dbReference>
<proteinExistence type="inferred from homology"/>
<evidence type="ECO:0000256" key="1">
    <source>
        <dbReference type="ARBA" id="ARBA00006133"/>
    </source>
</evidence>
<dbReference type="InterPro" id="IPR013809">
    <property type="entry name" value="ENTH"/>
</dbReference>
<dbReference type="SUPFAM" id="SSF48464">
    <property type="entry name" value="ENTH/VHS domain"/>
    <property type="match status" value="1"/>
</dbReference>
<name>A0AAN8NWM9_POLSC</name>
<feature type="compositionally biased region" description="Polar residues" evidence="2">
    <location>
        <begin position="217"/>
        <end position="228"/>
    </location>
</feature>
<feature type="compositionally biased region" description="Acidic residues" evidence="2">
    <location>
        <begin position="964"/>
        <end position="976"/>
    </location>
</feature>
<evidence type="ECO:0000259" key="3">
    <source>
        <dbReference type="PROSITE" id="PS50942"/>
    </source>
</evidence>
<feature type="region of interest" description="Disordered" evidence="2">
    <location>
        <begin position="939"/>
        <end position="990"/>
    </location>
</feature>
<evidence type="ECO:0000313" key="5">
    <source>
        <dbReference type="Proteomes" id="UP001372834"/>
    </source>
</evidence>
<protein>
    <recommendedName>
        <fullName evidence="3">ENTH domain-containing protein</fullName>
    </recommendedName>
</protein>
<dbReference type="CDD" id="cd16989">
    <property type="entry name" value="ENTH_EpsinR"/>
    <property type="match status" value="1"/>
</dbReference>
<dbReference type="GO" id="GO:0051879">
    <property type="term" value="F:Hsp90 protein binding"/>
    <property type="evidence" value="ECO:0007669"/>
    <property type="project" value="TreeGrafter"/>
</dbReference>